<dbReference type="PANTHER" id="PTHR33498:SF1">
    <property type="entry name" value="TRANSPOSASE FOR INSERTION SEQUENCE ELEMENT IS1557"/>
    <property type="match status" value="1"/>
</dbReference>
<accession>A0A931APC3</accession>
<gene>
    <name evidence="2" type="ORF">ITP53_55080</name>
</gene>
<dbReference type="InterPro" id="IPR047951">
    <property type="entry name" value="Transpos_ISL3"/>
</dbReference>
<protein>
    <submittedName>
        <fullName evidence="2">Transposase</fullName>
    </submittedName>
</protein>
<dbReference type="PANTHER" id="PTHR33498">
    <property type="entry name" value="TRANSPOSASE FOR INSERTION SEQUENCE ELEMENT IS1557"/>
    <property type="match status" value="1"/>
</dbReference>
<reference evidence="2" key="1">
    <citation type="submission" date="2020-11" db="EMBL/GenBank/DDBJ databases">
        <title>Whole-genome analyses of Nonomuraea sp. K274.</title>
        <authorList>
            <person name="Veyisoglu A."/>
        </authorList>
    </citation>
    <scope>NUCLEOTIDE SEQUENCE</scope>
    <source>
        <strain evidence="2">K274</strain>
    </source>
</reference>
<sequence length="217" mass="24320">MSGKIGAPQIRYAHAASPEELLWGQWTNKPSVVDDFKPYLHQRWQEGERNATRLLEEIIALGYRGSYGALSAYMRPLRAPHPVAPPAPSVRKVTGWLATHPDQLEEAHQLQLKTVLDRCPELAALIEQVRSFAVMLTQRRGHDLPSWLTAVKAEDLPALHAFANGLERDLDAVTAGLTLPWSSGPVEGHVNRIKMLKRQMFGRASFPLLRKRVLLTT</sequence>
<name>A0A931APC3_9ACTN</name>
<comment type="caution">
    <text evidence="2">The sequence shown here is derived from an EMBL/GenBank/DDBJ whole genome shotgun (WGS) entry which is preliminary data.</text>
</comment>
<evidence type="ECO:0000313" key="3">
    <source>
        <dbReference type="Proteomes" id="UP000605361"/>
    </source>
</evidence>
<dbReference type="Pfam" id="PF01610">
    <property type="entry name" value="DDE_Tnp_ISL3"/>
    <property type="match status" value="1"/>
</dbReference>
<dbReference type="InterPro" id="IPR002560">
    <property type="entry name" value="Transposase_DDE"/>
</dbReference>
<dbReference type="Proteomes" id="UP000605361">
    <property type="component" value="Unassembled WGS sequence"/>
</dbReference>
<dbReference type="AlphaFoldDB" id="A0A931APC3"/>
<keyword evidence="3" id="KW-1185">Reference proteome</keyword>
<evidence type="ECO:0000259" key="1">
    <source>
        <dbReference type="Pfam" id="PF01610"/>
    </source>
</evidence>
<organism evidence="2 3">
    <name type="scientific">Nonomuraea cypriaca</name>
    <dbReference type="NCBI Taxonomy" id="1187855"/>
    <lineage>
        <taxon>Bacteria</taxon>
        <taxon>Bacillati</taxon>
        <taxon>Actinomycetota</taxon>
        <taxon>Actinomycetes</taxon>
        <taxon>Streptosporangiales</taxon>
        <taxon>Streptosporangiaceae</taxon>
        <taxon>Nonomuraea</taxon>
    </lineage>
</organism>
<feature type="domain" description="Transposase IS204/IS1001/IS1096/IS1165 DDE" evidence="1">
    <location>
        <begin position="96"/>
        <end position="212"/>
    </location>
</feature>
<evidence type="ECO:0000313" key="2">
    <source>
        <dbReference type="EMBL" id="MBF8194634.1"/>
    </source>
</evidence>
<dbReference type="EMBL" id="JADOGI010000484">
    <property type="protein sequence ID" value="MBF8194634.1"/>
    <property type="molecule type" value="Genomic_DNA"/>
</dbReference>
<proteinExistence type="predicted"/>